<dbReference type="EMBL" id="KK852532">
    <property type="protein sequence ID" value="KDR21860.1"/>
    <property type="molecule type" value="Genomic_DNA"/>
</dbReference>
<dbReference type="AlphaFoldDB" id="A0A067RMM5"/>
<accession>A0A067RMM5</accession>
<keyword evidence="3" id="KW-1185">Reference proteome</keyword>
<evidence type="ECO:0000256" key="1">
    <source>
        <dbReference type="SAM" id="SignalP"/>
    </source>
</evidence>
<feature type="chain" id="PRO_5001648237" evidence="1">
    <location>
        <begin position="24"/>
        <end position="79"/>
    </location>
</feature>
<dbReference type="InParanoid" id="A0A067RMM5"/>
<reference evidence="2 3" key="1">
    <citation type="journal article" date="2014" name="Nat. Commun.">
        <title>Molecular traces of alternative social organization in a termite genome.</title>
        <authorList>
            <person name="Terrapon N."/>
            <person name="Li C."/>
            <person name="Robertson H.M."/>
            <person name="Ji L."/>
            <person name="Meng X."/>
            <person name="Booth W."/>
            <person name="Chen Z."/>
            <person name="Childers C.P."/>
            <person name="Glastad K.M."/>
            <person name="Gokhale K."/>
            <person name="Gowin J."/>
            <person name="Gronenberg W."/>
            <person name="Hermansen R.A."/>
            <person name="Hu H."/>
            <person name="Hunt B.G."/>
            <person name="Huylmans A.K."/>
            <person name="Khalil S.M."/>
            <person name="Mitchell R.D."/>
            <person name="Munoz-Torres M.C."/>
            <person name="Mustard J.A."/>
            <person name="Pan H."/>
            <person name="Reese J.T."/>
            <person name="Scharf M.E."/>
            <person name="Sun F."/>
            <person name="Vogel H."/>
            <person name="Xiao J."/>
            <person name="Yang W."/>
            <person name="Yang Z."/>
            <person name="Yang Z."/>
            <person name="Zhou J."/>
            <person name="Zhu J."/>
            <person name="Brent C.S."/>
            <person name="Elsik C.G."/>
            <person name="Goodisman M.A."/>
            <person name="Liberles D.A."/>
            <person name="Roe R.M."/>
            <person name="Vargo E.L."/>
            <person name="Vilcinskas A."/>
            <person name="Wang J."/>
            <person name="Bornberg-Bauer E."/>
            <person name="Korb J."/>
            <person name="Zhang G."/>
            <person name="Liebig J."/>
        </authorList>
    </citation>
    <scope>NUCLEOTIDE SEQUENCE [LARGE SCALE GENOMIC DNA]</scope>
    <source>
        <tissue evidence="2">Whole organism</tissue>
    </source>
</reference>
<keyword evidence="1" id="KW-0732">Signal</keyword>
<sequence>MDIKCLFLLLVSAIIFISTGVNASADPEPYLPILPWYPHYPNPWPLRGNPGRRPCLSTSTTVTSTEPITTTTITSAVTG</sequence>
<gene>
    <name evidence="2" type="ORF">L798_03196</name>
</gene>
<feature type="signal peptide" evidence="1">
    <location>
        <begin position="1"/>
        <end position="23"/>
    </location>
</feature>
<evidence type="ECO:0000313" key="3">
    <source>
        <dbReference type="Proteomes" id="UP000027135"/>
    </source>
</evidence>
<organism evidence="2 3">
    <name type="scientific">Zootermopsis nevadensis</name>
    <name type="common">Dampwood termite</name>
    <dbReference type="NCBI Taxonomy" id="136037"/>
    <lineage>
        <taxon>Eukaryota</taxon>
        <taxon>Metazoa</taxon>
        <taxon>Ecdysozoa</taxon>
        <taxon>Arthropoda</taxon>
        <taxon>Hexapoda</taxon>
        <taxon>Insecta</taxon>
        <taxon>Pterygota</taxon>
        <taxon>Neoptera</taxon>
        <taxon>Polyneoptera</taxon>
        <taxon>Dictyoptera</taxon>
        <taxon>Blattodea</taxon>
        <taxon>Blattoidea</taxon>
        <taxon>Termitoidae</taxon>
        <taxon>Termopsidae</taxon>
        <taxon>Zootermopsis</taxon>
    </lineage>
</organism>
<dbReference type="Proteomes" id="UP000027135">
    <property type="component" value="Unassembled WGS sequence"/>
</dbReference>
<name>A0A067RMM5_ZOONE</name>
<protein>
    <submittedName>
        <fullName evidence="2">Uncharacterized protein</fullName>
    </submittedName>
</protein>
<proteinExistence type="predicted"/>
<evidence type="ECO:0000313" key="2">
    <source>
        <dbReference type="EMBL" id="KDR21860.1"/>
    </source>
</evidence>